<dbReference type="Proteomes" id="UP001566132">
    <property type="component" value="Unassembled WGS sequence"/>
</dbReference>
<evidence type="ECO:0000313" key="2">
    <source>
        <dbReference type="EMBL" id="KAL1496985.1"/>
    </source>
</evidence>
<keyword evidence="3" id="KW-1185">Reference proteome</keyword>
<feature type="domain" description="AD" evidence="1">
    <location>
        <begin position="68"/>
        <end position="162"/>
    </location>
</feature>
<gene>
    <name evidence="2" type="ORF">ABEB36_008022</name>
</gene>
<dbReference type="Pfam" id="PF06372">
    <property type="entry name" value="Gemin6"/>
    <property type="match status" value="1"/>
</dbReference>
<evidence type="ECO:0000313" key="3">
    <source>
        <dbReference type="Proteomes" id="UP001566132"/>
    </source>
</evidence>
<dbReference type="Pfam" id="PF20417">
    <property type="entry name" value="Gemin6_C"/>
    <property type="match status" value="1"/>
</dbReference>
<proteinExistence type="predicted"/>
<dbReference type="InterPro" id="IPR046857">
    <property type="entry name" value="Gemin6_Sm-like_dom"/>
</dbReference>
<reference evidence="2 3" key="1">
    <citation type="submission" date="2024-05" db="EMBL/GenBank/DDBJ databases">
        <title>Genetic variation in Jamaican populations of the coffee berry borer (Hypothenemus hampei).</title>
        <authorList>
            <person name="Errbii M."/>
            <person name="Myrie A."/>
        </authorList>
    </citation>
    <scope>NUCLEOTIDE SEQUENCE [LARGE SCALE GENOMIC DNA]</scope>
    <source>
        <strain evidence="2">JA-Hopewell-2020-01-JO</strain>
        <tissue evidence="2">Whole body</tissue>
    </source>
</reference>
<dbReference type="PANTHER" id="PTHR14710">
    <property type="entry name" value="GEM-ASSOCIATED PROTEIN 6"/>
    <property type="match status" value="1"/>
</dbReference>
<dbReference type="AlphaFoldDB" id="A0ABD1EKF3"/>
<dbReference type="PROSITE" id="PS52001">
    <property type="entry name" value="AD"/>
    <property type="match status" value="1"/>
</dbReference>
<dbReference type="EMBL" id="JBDJPC010000006">
    <property type="protein sequence ID" value="KAL1496985.1"/>
    <property type="molecule type" value="Genomic_DNA"/>
</dbReference>
<comment type="caution">
    <text evidence="2">The sequence shown here is derived from an EMBL/GenBank/DDBJ whole genome shotgun (WGS) entry which is preliminary data.</text>
</comment>
<dbReference type="InterPro" id="IPR047574">
    <property type="entry name" value="AD"/>
</dbReference>
<name>A0ABD1EKF3_HYPHA</name>
<dbReference type="InterPro" id="IPR009422">
    <property type="entry name" value="Gemin6"/>
</dbReference>
<evidence type="ECO:0000259" key="1">
    <source>
        <dbReference type="PROSITE" id="PS52001"/>
    </source>
</evidence>
<dbReference type="PANTHER" id="PTHR14710:SF2">
    <property type="entry name" value="GEM-ASSOCIATED PROTEIN 6"/>
    <property type="match status" value="1"/>
</dbReference>
<dbReference type="InterPro" id="IPR046856">
    <property type="entry name" value="Gemin6_C"/>
</dbReference>
<dbReference type="Gene3D" id="2.30.30.100">
    <property type="match status" value="1"/>
</dbReference>
<sequence length="162" mass="18476">MDFAEDNIFHNNVLHMKNLIGKTVKLLTKDQQAITGDVYVIDPIYKSVVLHTRDSSPNKHDAVLVLYHAIESIEVISEEIKQGYLNGAVPERDMCNVDFEKRRLIKWLKQMGIDATESGDNLEITDHLLIVPPYGIDDCICNNTIILERIRNLIGLMPQEFS</sequence>
<protein>
    <recommendedName>
        <fullName evidence="1">AD domain-containing protein</fullName>
    </recommendedName>
</protein>
<organism evidence="2 3">
    <name type="scientific">Hypothenemus hampei</name>
    <name type="common">Coffee berry borer</name>
    <dbReference type="NCBI Taxonomy" id="57062"/>
    <lineage>
        <taxon>Eukaryota</taxon>
        <taxon>Metazoa</taxon>
        <taxon>Ecdysozoa</taxon>
        <taxon>Arthropoda</taxon>
        <taxon>Hexapoda</taxon>
        <taxon>Insecta</taxon>
        <taxon>Pterygota</taxon>
        <taxon>Neoptera</taxon>
        <taxon>Endopterygota</taxon>
        <taxon>Coleoptera</taxon>
        <taxon>Polyphaga</taxon>
        <taxon>Cucujiformia</taxon>
        <taxon>Curculionidae</taxon>
        <taxon>Scolytinae</taxon>
        <taxon>Hypothenemus</taxon>
    </lineage>
</organism>
<accession>A0ABD1EKF3</accession>